<name>A0A0F8XGE8_9ZZZZ</name>
<sequence length="82" mass="9685">MKLDSIVPTIAFIKGKKSRRSIYVNGKLDIIVTEKELEYIDNLIKKAPMIYPSIRGTTNKKLTKKFLDFIYKKTGRRYTWKK</sequence>
<evidence type="ECO:0000313" key="1">
    <source>
        <dbReference type="EMBL" id="KKK41264.1"/>
    </source>
</evidence>
<dbReference type="AlphaFoldDB" id="A0A0F8XGE8"/>
<proteinExistence type="predicted"/>
<reference evidence="1" key="1">
    <citation type="journal article" date="2015" name="Nature">
        <title>Complex archaea that bridge the gap between prokaryotes and eukaryotes.</title>
        <authorList>
            <person name="Spang A."/>
            <person name="Saw J.H."/>
            <person name="Jorgensen S.L."/>
            <person name="Zaremba-Niedzwiedzka K."/>
            <person name="Martijn J."/>
            <person name="Lind A.E."/>
            <person name="van Eijk R."/>
            <person name="Schleper C."/>
            <person name="Guy L."/>
            <person name="Ettema T.J."/>
        </authorList>
    </citation>
    <scope>NUCLEOTIDE SEQUENCE</scope>
</reference>
<gene>
    <name evidence="1" type="ORF">LCGC14_2769800</name>
</gene>
<comment type="caution">
    <text evidence="1">The sequence shown here is derived from an EMBL/GenBank/DDBJ whole genome shotgun (WGS) entry which is preliminary data.</text>
</comment>
<dbReference type="EMBL" id="LAZR01070413">
    <property type="protein sequence ID" value="KKK41264.1"/>
    <property type="molecule type" value="Genomic_DNA"/>
</dbReference>
<protein>
    <submittedName>
        <fullName evidence="1">Uncharacterized protein</fullName>
    </submittedName>
</protein>
<organism evidence="1">
    <name type="scientific">marine sediment metagenome</name>
    <dbReference type="NCBI Taxonomy" id="412755"/>
    <lineage>
        <taxon>unclassified sequences</taxon>
        <taxon>metagenomes</taxon>
        <taxon>ecological metagenomes</taxon>
    </lineage>
</organism>
<accession>A0A0F8XGE8</accession>